<keyword evidence="2" id="KW-1185">Reference proteome</keyword>
<comment type="caution">
    <text evidence="1">The sequence shown here is derived from an EMBL/GenBank/DDBJ whole genome shotgun (WGS) entry which is preliminary data.</text>
</comment>
<dbReference type="EMBL" id="BMAO01037356">
    <property type="protein sequence ID" value="GFR17114.1"/>
    <property type="molecule type" value="Genomic_DNA"/>
</dbReference>
<protein>
    <submittedName>
        <fullName evidence="1">Uncharacterized protein</fullName>
    </submittedName>
</protein>
<accession>A0A8X6H5P0</accession>
<proteinExistence type="predicted"/>
<dbReference type="Proteomes" id="UP000887116">
    <property type="component" value="Unassembled WGS sequence"/>
</dbReference>
<evidence type="ECO:0000313" key="1">
    <source>
        <dbReference type="EMBL" id="GFR17114.1"/>
    </source>
</evidence>
<name>A0A8X6H5P0_TRICU</name>
<gene>
    <name evidence="1" type="ORF">TNCT_460411</name>
</gene>
<reference evidence="1" key="1">
    <citation type="submission" date="2020-07" db="EMBL/GenBank/DDBJ databases">
        <title>Multicomponent nature underlies the extraordinary mechanical properties of spider dragline silk.</title>
        <authorList>
            <person name="Kono N."/>
            <person name="Nakamura H."/>
            <person name="Mori M."/>
            <person name="Yoshida Y."/>
            <person name="Ohtoshi R."/>
            <person name="Malay A.D."/>
            <person name="Moran D.A.P."/>
            <person name="Tomita M."/>
            <person name="Numata K."/>
            <person name="Arakawa K."/>
        </authorList>
    </citation>
    <scope>NUCLEOTIDE SEQUENCE</scope>
</reference>
<evidence type="ECO:0000313" key="2">
    <source>
        <dbReference type="Proteomes" id="UP000887116"/>
    </source>
</evidence>
<dbReference type="AlphaFoldDB" id="A0A8X6H5P0"/>
<dbReference type="OrthoDB" id="10589810at2759"/>
<organism evidence="1 2">
    <name type="scientific">Trichonephila clavata</name>
    <name type="common">Joro spider</name>
    <name type="synonym">Nephila clavata</name>
    <dbReference type="NCBI Taxonomy" id="2740835"/>
    <lineage>
        <taxon>Eukaryota</taxon>
        <taxon>Metazoa</taxon>
        <taxon>Ecdysozoa</taxon>
        <taxon>Arthropoda</taxon>
        <taxon>Chelicerata</taxon>
        <taxon>Arachnida</taxon>
        <taxon>Araneae</taxon>
        <taxon>Araneomorphae</taxon>
        <taxon>Entelegynae</taxon>
        <taxon>Araneoidea</taxon>
        <taxon>Nephilidae</taxon>
        <taxon>Trichonephila</taxon>
    </lineage>
</organism>
<sequence>MREVEEELFFRHPFSSSVESIGIRFERRVKKISSHWAVEKCIRRSSVGIHWIPALGNLIFKQKQTVFTHFSRNPIAELTTRHRSWFLADIFLNRWRDVSQLSYLAESCWK</sequence>